<sequence length="90" mass="10533">MATTELKPSAVKNPKRNRRPSHGPKKDLKKKKTKITKKTKKSKAPTFDKTIEKSRSNDQKTDNDEDSIIHWCTRHNGARDIRNIWNNHTR</sequence>
<gene>
    <name evidence="2" type="ordered locus">At2g43136</name>
</gene>
<reference evidence="2" key="2">
    <citation type="submission" date="2000-03" db="EMBL/GenBank/DDBJ databases">
        <authorList>
            <person name="Lin X."/>
            <person name="Kaul S."/>
            <person name="Shea T.P."/>
            <person name="Fujii C.Y."/>
            <person name="Shen M."/>
            <person name="VanAken S.E."/>
            <person name="Barnstead M.E."/>
            <person name="Mason T.M."/>
            <person name="Bowman C.L."/>
            <person name="Ronning C.M."/>
            <person name="Benito M.-I."/>
            <person name="Carrera A.J."/>
            <person name="Creasy T.H."/>
            <person name="Buell C.R."/>
            <person name="Town C.D."/>
            <person name="Nierman W.C."/>
            <person name="Fraser C.M."/>
            <person name="Venter J.C."/>
        </authorList>
    </citation>
    <scope>NUCLEOTIDE SEQUENCE</scope>
</reference>
<accession>Q8S8J4</accession>
<feature type="compositionally biased region" description="Basic and acidic residues" evidence="1">
    <location>
        <begin position="49"/>
        <end position="62"/>
    </location>
</feature>
<dbReference type="AlphaFoldDB" id="Q8S8J4"/>
<reference key="1">
    <citation type="journal article" date="1999" name="Nature">
        <title>Sequence and analysis of chromosome 2 of the plant Arabidopsis thaliana.</title>
        <authorList>
            <person name="Lin X."/>
            <person name="Kaul S."/>
            <person name="Rounsley S."/>
            <person name="Shea T.P."/>
            <person name="Benito M.I."/>
            <person name="Town C.D."/>
            <person name="Fujii C.Y."/>
            <person name="Mason T."/>
            <person name="Bowman C.L."/>
            <person name="Barnstead M."/>
            <person name="Feldblyum T.V."/>
            <person name="Buell C.R."/>
            <person name="Ketchum K.A."/>
            <person name="Lee J."/>
            <person name="Ronning C.M."/>
            <person name="Koo H.L."/>
            <person name="Moffat K.S."/>
            <person name="Cronin L.A."/>
            <person name="Shen M."/>
            <person name="Pai G."/>
            <person name="Van Aken S."/>
            <person name="Umayam L."/>
            <person name="Tallon L.J."/>
            <person name="Gill J.E."/>
            <person name="Adams M.D."/>
            <person name="Carrera A.J."/>
            <person name="Creasy T.H."/>
            <person name="Goodman H.M."/>
            <person name="Somerville C.R."/>
            <person name="Copenhaver G.P."/>
            <person name="Preuss D."/>
            <person name="Nierman W.C."/>
            <person name="White O."/>
            <person name="Eisen J.A."/>
            <person name="Salzberg S.L."/>
            <person name="Fraser C.M."/>
            <person name="Venter J.C."/>
        </authorList>
    </citation>
    <scope>NUCLEOTIDE SEQUENCE [LARGE SCALE GENOMIC DNA]</scope>
    <source>
        <strain>cv. Columbia</strain>
    </source>
</reference>
<protein>
    <submittedName>
        <fullName evidence="2">Uncharacterized protein At2g43136</fullName>
    </submittedName>
</protein>
<name>Q8S8J4_ARATH</name>
<proteinExistence type="predicted"/>
<dbReference type="EMBL" id="AC006224">
    <property type="protein sequence ID" value="AAM15162.1"/>
    <property type="molecule type" value="Genomic_DNA"/>
</dbReference>
<reference evidence="2" key="3">
    <citation type="submission" date="2002-02" db="EMBL/GenBank/DDBJ databases">
        <authorList>
            <person name="Town C.D."/>
            <person name="Kaul S."/>
        </authorList>
    </citation>
    <scope>NUCLEOTIDE SEQUENCE</scope>
</reference>
<organism evidence="2">
    <name type="scientific">Arabidopsis thaliana</name>
    <name type="common">Mouse-ear cress</name>
    <dbReference type="NCBI Taxonomy" id="3702"/>
    <lineage>
        <taxon>Eukaryota</taxon>
        <taxon>Viridiplantae</taxon>
        <taxon>Streptophyta</taxon>
        <taxon>Embryophyta</taxon>
        <taxon>Tracheophyta</taxon>
        <taxon>Spermatophyta</taxon>
        <taxon>Magnoliopsida</taxon>
        <taxon>eudicotyledons</taxon>
        <taxon>Gunneridae</taxon>
        <taxon>Pentapetalae</taxon>
        <taxon>rosids</taxon>
        <taxon>malvids</taxon>
        <taxon>Brassicales</taxon>
        <taxon>Brassicaceae</taxon>
        <taxon>Camelineae</taxon>
        <taxon>Arabidopsis</taxon>
    </lineage>
</organism>
<dbReference type="ExpressionAtlas" id="Q8S8J4">
    <property type="expression patterns" value="baseline and differential"/>
</dbReference>
<evidence type="ECO:0000313" key="2">
    <source>
        <dbReference type="EMBL" id="AAM15162.1"/>
    </source>
</evidence>
<feature type="region of interest" description="Disordered" evidence="1">
    <location>
        <begin position="1"/>
        <end position="66"/>
    </location>
</feature>
<feature type="compositionally biased region" description="Basic residues" evidence="1">
    <location>
        <begin position="13"/>
        <end position="43"/>
    </location>
</feature>
<evidence type="ECO:0000256" key="1">
    <source>
        <dbReference type="SAM" id="MobiDB-lite"/>
    </source>
</evidence>